<feature type="region of interest" description="Disordered" evidence="1">
    <location>
        <begin position="1"/>
        <end position="35"/>
    </location>
</feature>
<keyword evidence="3" id="KW-1185">Reference proteome</keyword>
<comment type="caution">
    <text evidence="2">The sequence shown here is derived from an EMBL/GenBank/DDBJ whole genome shotgun (WGS) entry which is preliminary data.</text>
</comment>
<evidence type="ECO:0000313" key="3">
    <source>
        <dbReference type="Proteomes" id="UP001107961"/>
    </source>
</evidence>
<dbReference type="Proteomes" id="UP001107961">
    <property type="component" value="Unassembled WGS sequence"/>
</dbReference>
<sequence>MASFLQGSWPDDAGDGHYRRWSDAGGRTDPEDHCPILRSTMLTSATEYGYRDGYKMGADKDKKNRKNPTGMIGFLNRCAPSWEKTGKEGVSNGG</sequence>
<organism evidence="2 3">
    <name type="scientific">Alloalcanivorax xenomutans</name>
    <dbReference type="NCBI Taxonomy" id="1094342"/>
    <lineage>
        <taxon>Bacteria</taxon>
        <taxon>Pseudomonadati</taxon>
        <taxon>Pseudomonadota</taxon>
        <taxon>Gammaproteobacteria</taxon>
        <taxon>Oceanospirillales</taxon>
        <taxon>Alcanivoracaceae</taxon>
        <taxon>Alloalcanivorax</taxon>
    </lineage>
</organism>
<gene>
    <name evidence="2" type="ORF">LZG35_06045</name>
</gene>
<feature type="compositionally biased region" description="Basic and acidic residues" evidence="1">
    <location>
        <begin position="14"/>
        <end position="35"/>
    </location>
</feature>
<accession>A0A9Q3W4H4</accession>
<dbReference type="EMBL" id="JAJVKT010000005">
    <property type="protein sequence ID" value="MCE7508192.1"/>
    <property type="molecule type" value="Genomic_DNA"/>
</dbReference>
<name>A0A9Q3W4H4_9GAMM</name>
<evidence type="ECO:0000313" key="2">
    <source>
        <dbReference type="EMBL" id="MCE7508192.1"/>
    </source>
</evidence>
<protein>
    <submittedName>
        <fullName evidence="2">Uncharacterized protein</fullName>
    </submittedName>
</protein>
<dbReference type="KEGG" id="axe:P40_19790"/>
<proteinExistence type="predicted"/>
<evidence type="ECO:0000256" key="1">
    <source>
        <dbReference type="SAM" id="MobiDB-lite"/>
    </source>
</evidence>
<dbReference type="AlphaFoldDB" id="A0A9Q3W4H4"/>
<reference evidence="2" key="1">
    <citation type="submission" date="2022-01" db="EMBL/GenBank/DDBJ databases">
        <authorList>
            <person name="Karlyshev A.V."/>
            <person name="Jaspars M."/>
        </authorList>
    </citation>
    <scope>NUCLEOTIDE SEQUENCE</scope>
    <source>
        <strain evidence="2">AGSA3-2</strain>
    </source>
</reference>